<evidence type="ECO:0000256" key="3">
    <source>
        <dbReference type="ARBA" id="ARBA00022448"/>
    </source>
</evidence>
<evidence type="ECO:0008006" key="11">
    <source>
        <dbReference type="Google" id="ProtNLM"/>
    </source>
</evidence>
<proteinExistence type="inferred from homology"/>
<comment type="caution">
    <text evidence="9">The sequence shown here is derived from an EMBL/GenBank/DDBJ whole genome shotgun (WGS) entry which is preliminary data.</text>
</comment>
<keyword evidence="4" id="KW-1134">Transmembrane beta strand</keyword>
<dbReference type="SUPFAM" id="SSF56954">
    <property type="entry name" value="Outer membrane efflux proteins (OEP)"/>
    <property type="match status" value="1"/>
</dbReference>
<dbReference type="InterPro" id="IPR010130">
    <property type="entry name" value="T1SS_OMP_TolC"/>
</dbReference>
<evidence type="ECO:0000256" key="7">
    <source>
        <dbReference type="ARBA" id="ARBA00023237"/>
    </source>
</evidence>
<evidence type="ECO:0000256" key="4">
    <source>
        <dbReference type="ARBA" id="ARBA00022452"/>
    </source>
</evidence>
<dbReference type="PANTHER" id="PTHR30026">
    <property type="entry name" value="OUTER MEMBRANE PROTEIN TOLC"/>
    <property type="match status" value="1"/>
</dbReference>
<dbReference type="EMBL" id="RRUE01000002">
    <property type="protein sequence ID" value="RRN44420.1"/>
    <property type="molecule type" value="Genomic_DNA"/>
</dbReference>
<keyword evidence="6" id="KW-0472">Membrane</keyword>
<dbReference type="InterPro" id="IPR003423">
    <property type="entry name" value="OMP_efflux"/>
</dbReference>
<dbReference type="GO" id="GO:0015562">
    <property type="term" value="F:efflux transmembrane transporter activity"/>
    <property type="evidence" value="ECO:0007669"/>
    <property type="project" value="InterPro"/>
</dbReference>
<protein>
    <recommendedName>
        <fullName evidence="11">Type I secretion protein TolC</fullName>
    </recommendedName>
</protein>
<feature type="signal peptide" evidence="8">
    <location>
        <begin position="1"/>
        <end position="24"/>
    </location>
</feature>
<evidence type="ECO:0000256" key="1">
    <source>
        <dbReference type="ARBA" id="ARBA00004442"/>
    </source>
</evidence>
<dbReference type="GO" id="GO:0015288">
    <property type="term" value="F:porin activity"/>
    <property type="evidence" value="ECO:0007669"/>
    <property type="project" value="TreeGrafter"/>
</dbReference>
<keyword evidence="3" id="KW-0813">Transport</keyword>
<organism evidence="9 10">
    <name type="scientific">Lautropia dentalis</name>
    <dbReference type="NCBI Taxonomy" id="2490857"/>
    <lineage>
        <taxon>Bacteria</taxon>
        <taxon>Pseudomonadati</taxon>
        <taxon>Pseudomonadota</taxon>
        <taxon>Betaproteobacteria</taxon>
        <taxon>Burkholderiales</taxon>
        <taxon>Burkholderiaceae</taxon>
        <taxon>Lautropia</taxon>
    </lineage>
</organism>
<keyword evidence="7" id="KW-0998">Cell outer membrane</keyword>
<dbReference type="Gene3D" id="1.20.1600.10">
    <property type="entry name" value="Outer membrane efflux proteins (OEP)"/>
    <property type="match status" value="1"/>
</dbReference>
<evidence type="ECO:0000313" key="9">
    <source>
        <dbReference type="EMBL" id="RRN44420.1"/>
    </source>
</evidence>
<comment type="similarity">
    <text evidence="2">Belongs to the outer membrane factor (OMF) (TC 1.B.17) family.</text>
</comment>
<name>A0A3R8T1U8_9BURK</name>
<keyword evidence="8" id="KW-0732">Signal</keyword>
<evidence type="ECO:0000256" key="8">
    <source>
        <dbReference type="SAM" id="SignalP"/>
    </source>
</evidence>
<keyword evidence="5" id="KW-0812">Transmembrane</keyword>
<dbReference type="NCBIfam" id="TIGR01844">
    <property type="entry name" value="type_I_sec_TolC"/>
    <property type="match status" value="1"/>
</dbReference>
<dbReference type="AlphaFoldDB" id="A0A3R8T1U8"/>
<keyword evidence="10" id="KW-1185">Reference proteome</keyword>
<dbReference type="Pfam" id="PF02321">
    <property type="entry name" value="OEP"/>
    <property type="match status" value="2"/>
</dbReference>
<dbReference type="PANTHER" id="PTHR30026:SF20">
    <property type="entry name" value="OUTER MEMBRANE PROTEIN TOLC"/>
    <property type="match status" value="1"/>
</dbReference>
<comment type="subcellular location">
    <subcellularLocation>
        <location evidence="1">Cell outer membrane</location>
    </subcellularLocation>
</comment>
<dbReference type="GO" id="GO:0009279">
    <property type="term" value="C:cell outer membrane"/>
    <property type="evidence" value="ECO:0007669"/>
    <property type="project" value="UniProtKB-SubCell"/>
</dbReference>
<evidence type="ECO:0000256" key="2">
    <source>
        <dbReference type="ARBA" id="ARBA00007613"/>
    </source>
</evidence>
<reference evidence="9 10" key="1">
    <citation type="submission" date="2018-11" db="EMBL/GenBank/DDBJ databases">
        <title>Genome sequencing of Lautropia sp. KCOM 2505 (= ChDC F240).</title>
        <authorList>
            <person name="Kook J.-K."/>
            <person name="Park S.-N."/>
            <person name="Lim Y.K."/>
        </authorList>
    </citation>
    <scope>NUCLEOTIDE SEQUENCE [LARGE SCALE GENOMIC DNA]</scope>
    <source>
        <strain evidence="9 10">KCOM 2505</strain>
    </source>
</reference>
<sequence length="451" mass="50067">MASRKPPFLLATLLSCLLCGNALAFGPYEAYMEATSHDPTYLKARADHAAIQENVSISRASLLPSITAESRNTPKNAQSITVRAPSEEYLTFKRRYSSHSASVTLQQPLFDLRRWNQLKQSKAAAEASRYNLMEASQNLMIRVFEAYIEALYAKDQYQIARSQHDAYAEELKRNQSAYRIGDATRTDVAETQAQLAASEVALEDANDAMLVAMQNLSQITGSKISGIGAIASIKPGYIDHLPQLKTQDIGHWKSLALNNNRRLLQARKSVEEARIARTKAKSEYAPTVSLVADHTRNTPRTDETLDHRYRTSSIGVAVSIPLYSGGSTNATVRQVNHEIESRMRNAEAITHDIMTNLEQKHRLLTSGLLRITARQRAVKAAQTALTGNRVAVIVGDRVNIDILDATQQLYSARSALNRAVYDNLKAIIYLKYYAGILAPSDIEDIDKLFEG</sequence>
<dbReference type="Proteomes" id="UP000270261">
    <property type="component" value="Unassembled WGS sequence"/>
</dbReference>
<accession>A0A3R8T1U8</accession>
<feature type="chain" id="PRO_5018792423" description="Type I secretion protein TolC" evidence="8">
    <location>
        <begin position="25"/>
        <end position="451"/>
    </location>
</feature>
<evidence type="ECO:0000256" key="5">
    <source>
        <dbReference type="ARBA" id="ARBA00022692"/>
    </source>
</evidence>
<dbReference type="PROSITE" id="PS51257">
    <property type="entry name" value="PROKAR_LIPOPROTEIN"/>
    <property type="match status" value="1"/>
</dbReference>
<dbReference type="InterPro" id="IPR051906">
    <property type="entry name" value="TolC-like"/>
</dbReference>
<evidence type="ECO:0000256" key="6">
    <source>
        <dbReference type="ARBA" id="ARBA00023136"/>
    </source>
</evidence>
<dbReference type="GO" id="GO:1990281">
    <property type="term" value="C:efflux pump complex"/>
    <property type="evidence" value="ECO:0007669"/>
    <property type="project" value="TreeGrafter"/>
</dbReference>
<gene>
    <name evidence="9" type="ORF">EHV23_14035</name>
</gene>
<evidence type="ECO:0000313" key="10">
    <source>
        <dbReference type="Proteomes" id="UP000270261"/>
    </source>
</evidence>